<proteinExistence type="inferred from homology"/>
<evidence type="ECO:0000256" key="2">
    <source>
        <dbReference type="ARBA" id="ARBA00022857"/>
    </source>
</evidence>
<evidence type="ECO:0000256" key="3">
    <source>
        <dbReference type="ARBA" id="ARBA00023002"/>
    </source>
</evidence>
<sequence length="311" mass="33471">MDQFEPKLHNEVYPFVHPIKFKDSLRGKVTLLTGRSTGTIGRAMAECFSVAGAHLILAYNRNKPSLDFLNQCRALGAAAATPIQCNVTVGKIDILINNAGVDSIGPMHMKDPAAIIKDLAINLHGPLFLMRLVMPGFIQAGRGTIINIASRGGTVDLPFNTTYSTSKAALIRLTSSWQAELQLGGHDGIQLYAIHPGAVPSQMTLAVHPEEIMGEYSHLVKGLAQVLENFKDSPYLSGMVSVALATGIAKDCLNGKYFDVQQDLGDVIAQASALRDHSDLYKMQVAILGDLPNNSGTENIAPEKAFNFPGF</sequence>
<reference evidence="7" key="2">
    <citation type="journal article" date="2014" name="PLoS ONE">
        <title>Genome and Transcriptome Analysis of the Fungal Pathogen Fusarium oxysporum f. sp. cubense Causing Banana Vascular Wilt Disease.</title>
        <authorList>
            <person name="Guo L."/>
            <person name="Han L."/>
            <person name="Yang L."/>
            <person name="Zeng H."/>
            <person name="Fan D."/>
            <person name="Zhu Y."/>
            <person name="Feng Y."/>
            <person name="Wang G."/>
            <person name="Peng C."/>
            <person name="Jiang X."/>
            <person name="Zhou D."/>
            <person name="Ni P."/>
            <person name="Liang C."/>
            <person name="Liu L."/>
            <person name="Wang J."/>
            <person name="Mao C."/>
            <person name="Fang X."/>
            <person name="Peng M."/>
            <person name="Huang J."/>
        </authorList>
    </citation>
    <scope>NUCLEOTIDE SEQUENCE [LARGE SCALE GENOMIC DNA]</scope>
    <source>
        <strain evidence="7">race 1</strain>
    </source>
</reference>
<dbReference type="Gene3D" id="3.40.50.720">
    <property type="entry name" value="NAD(P)-binding Rossmann-like Domain"/>
    <property type="match status" value="1"/>
</dbReference>
<reference evidence="7" key="1">
    <citation type="submission" date="2012-09" db="EMBL/GenBank/DDBJ databases">
        <title>Genome sequencing and comparative transcriptomics of race 1 and race 4 of banana pathogen: Fusarium oxysporum f. sp. cubense.</title>
        <authorList>
            <person name="Fang X."/>
            <person name="Huang J."/>
        </authorList>
    </citation>
    <scope>NUCLEOTIDE SEQUENCE [LARGE SCALE GENOMIC DNA]</scope>
    <source>
        <strain evidence="7">race 1</strain>
    </source>
</reference>
<dbReference type="Proteomes" id="UP000016928">
    <property type="component" value="Unassembled WGS sequence"/>
</dbReference>
<dbReference type="HOGENOM" id="CLU_010194_8_1_1"/>
<dbReference type="Pfam" id="PF00106">
    <property type="entry name" value="adh_short"/>
    <property type="match status" value="1"/>
</dbReference>
<dbReference type="OrthoDB" id="1470350at2759"/>
<accession>N4UJ91</accession>
<dbReference type="PROSITE" id="PS00061">
    <property type="entry name" value="ADH_SHORT"/>
    <property type="match status" value="1"/>
</dbReference>
<dbReference type="AlphaFoldDB" id="N4UJ91"/>
<evidence type="ECO:0000313" key="6">
    <source>
        <dbReference type="EMBL" id="ENH75309.1"/>
    </source>
</evidence>
<dbReference type="GO" id="GO:0016491">
    <property type="term" value="F:oxidoreductase activity"/>
    <property type="evidence" value="ECO:0007669"/>
    <property type="project" value="UniProtKB-KW"/>
</dbReference>
<keyword evidence="3" id="KW-0560">Oxidoreductase</keyword>
<dbReference type="GO" id="GO:0016020">
    <property type="term" value="C:membrane"/>
    <property type="evidence" value="ECO:0007669"/>
    <property type="project" value="TreeGrafter"/>
</dbReference>
<comment type="similarity">
    <text evidence="1 5">Belongs to the short-chain dehydrogenases/reductases (SDR) family.</text>
</comment>
<keyword evidence="2" id="KW-0521">NADP</keyword>
<dbReference type="InterPro" id="IPR002347">
    <property type="entry name" value="SDR_fam"/>
</dbReference>
<dbReference type="SUPFAM" id="SSF51735">
    <property type="entry name" value="NAD(P)-binding Rossmann-fold domains"/>
    <property type="match status" value="1"/>
</dbReference>
<gene>
    <name evidence="6" type="ORF">FOC1_g10001500</name>
</gene>
<evidence type="ECO:0000313" key="7">
    <source>
        <dbReference type="Proteomes" id="UP000016928"/>
    </source>
</evidence>
<dbReference type="PANTHER" id="PTHR44196">
    <property type="entry name" value="DEHYDROGENASE/REDUCTASE SDR FAMILY MEMBER 7B"/>
    <property type="match status" value="1"/>
</dbReference>
<dbReference type="OMA" id="PRLHNEI"/>
<name>N4UJ91_FUSC1</name>
<evidence type="ECO:0000256" key="4">
    <source>
        <dbReference type="ARBA" id="ARBA00037096"/>
    </source>
</evidence>
<dbReference type="STRING" id="1229664.N4UJ91"/>
<organism evidence="6 7">
    <name type="scientific">Fusarium oxysporum f. sp. cubense (strain race 1)</name>
    <name type="common">Panama disease fungus</name>
    <dbReference type="NCBI Taxonomy" id="1229664"/>
    <lineage>
        <taxon>Eukaryota</taxon>
        <taxon>Fungi</taxon>
        <taxon>Dikarya</taxon>
        <taxon>Ascomycota</taxon>
        <taxon>Pezizomycotina</taxon>
        <taxon>Sordariomycetes</taxon>
        <taxon>Hypocreomycetidae</taxon>
        <taxon>Hypocreales</taxon>
        <taxon>Nectriaceae</taxon>
        <taxon>Fusarium</taxon>
        <taxon>Fusarium oxysporum species complex</taxon>
    </lineage>
</organism>
<evidence type="ECO:0000256" key="1">
    <source>
        <dbReference type="ARBA" id="ARBA00006484"/>
    </source>
</evidence>
<dbReference type="PANTHER" id="PTHR44196:SF1">
    <property type="entry name" value="DEHYDROGENASE_REDUCTASE SDR FAMILY MEMBER 7B"/>
    <property type="match status" value="1"/>
</dbReference>
<dbReference type="VEuPathDB" id="FungiDB:FOC1_g10001500"/>
<evidence type="ECO:0000256" key="5">
    <source>
        <dbReference type="RuleBase" id="RU000363"/>
    </source>
</evidence>
<dbReference type="PRINTS" id="PR00080">
    <property type="entry name" value="SDRFAMILY"/>
</dbReference>
<comment type="function">
    <text evidence="4">Putative oxidoreductase.</text>
</comment>
<dbReference type="InterPro" id="IPR036291">
    <property type="entry name" value="NAD(P)-bd_dom_sf"/>
</dbReference>
<protein>
    <submittedName>
        <fullName evidence="6">Dehydrogenase/reductase SDR family member 7B</fullName>
    </submittedName>
</protein>
<dbReference type="EMBL" id="KB729986">
    <property type="protein sequence ID" value="ENH75309.1"/>
    <property type="molecule type" value="Genomic_DNA"/>
</dbReference>
<dbReference type="PRINTS" id="PR00081">
    <property type="entry name" value="GDHRDH"/>
</dbReference>
<dbReference type="CDD" id="cd05233">
    <property type="entry name" value="SDR_c"/>
    <property type="match status" value="1"/>
</dbReference>
<dbReference type="InterPro" id="IPR020904">
    <property type="entry name" value="Sc_DH/Rdtase_CS"/>
</dbReference>